<name>A0A1J1J1H3_9DIPT</name>
<dbReference type="EMBL" id="CVRI01000064">
    <property type="protein sequence ID" value="CRL05294.1"/>
    <property type="molecule type" value="Genomic_DNA"/>
</dbReference>
<dbReference type="AlphaFoldDB" id="A0A1J1J1H3"/>
<organism evidence="1 2">
    <name type="scientific">Clunio marinus</name>
    <dbReference type="NCBI Taxonomy" id="568069"/>
    <lineage>
        <taxon>Eukaryota</taxon>
        <taxon>Metazoa</taxon>
        <taxon>Ecdysozoa</taxon>
        <taxon>Arthropoda</taxon>
        <taxon>Hexapoda</taxon>
        <taxon>Insecta</taxon>
        <taxon>Pterygota</taxon>
        <taxon>Neoptera</taxon>
        <taxon>Endopterygota</taxon>
        <taxon>Diptera</taxon>
        <taxon>Nematocera</taxon>
        <taxon>Chironomoidea</taxon>
        <taxon>Chironomidae</taxon>
        <taxon>Clunio</taxon>
    </lineage>
</organism>
<keyword evidence="2" id="KW-1185">Reference proteome</keyword>
<dbReference type="Proteomes" id="UP000183832">
    <property type="component" value="Unassembled WGS sequence"/>
</dbReference>
<evidence type="ECO:0000313" key="2">
    <source>
        <dbReference type="Proteomes" id="UP000183832"/>
    </source>
</evidence>
<gene>
    <name evidence="1" type="ORF">CLUMA_CG018653</name>
</gene>
<accession>A0A1J1J1H3</accession>
<protein>
    <submittedName>
        <fullName evidence="1">CLUMA_CG018653, isoform A</fullName>
    </submittedName>
</protein>
<sequence length="60" mass="7444">MKREKVSRYKSKDVLFILIQDNINDVENSEWQQLHARLYSDEYHRVYDCFFIFMNKRVSP</sequence>
<proteinExistence type="predicted"/>
<reference evidence="1 2" key="1">
    <citation type="submission" date="2015-04" db="EMBL/GenBank/DDBJ databases">
        <authorList>
            <person name="Syromyatnikov M.Y."/>
            <person name="Popov V.N."/>
        </authorList>
    </citation>
    <scope>NUCLEOTIDE SEQUENCE [LARGE SCALE GENOMIC DNA]</scope>
</reference>
<evidence type="ECO:0000313" key="1">
    <source>
        <dbReference type="EMBL" id="CRL05294.1"/>
    </source>
</evidence>